<reference evidence="4" key="2">
    <citation type="submission" date="2016-04" db="EMBL/GenBank/DDBJ databases">
        <title>Complete Genome and Plasmid Sequences for Rhodococcus fascians D188 and Draft Sequences for Rhodococcus spp. Isolates PBTS 1 and PBTS 2.</title>
        <authorList>
            <person name="Stamer R."/>
            <person name="Vereecke D."/>
            <person name="Zhang Y."/>
            <person name="Schilkey F."/>
            <person name="Devitt N."/>
            <person name="Randall J."/>
        </authorList>
    </citation>
    <scope>NUCLEOTIDE SEQUENCE [LARGE SCALE GENOMIC DNA]</scope>
    <source>
        <strain evidence="4">PBTS2</strain>
    </source>
</reference>
<evidence type="ECO:0000313" key="4">
    <source>
        <dbReference type="Proteomes" id="UP000076038"/>
    </source>
</evidence>
<feature type="domain" description="2-isopropylmalate synthase LeuA allosteric (dimerisation)" evidence="2">
    <location>
        <begin position="33"/>
        <end position="154"/>
    </location>
</feature>
<evidence type="ECO:0000259" key="2">
    <source>
        <dbReference type="SMART" id="SM00917"/>
    </source>
</evidence>
<evidence type="ECO:0000313" key="3">
    <source>
        <dbReference type="EMBL" id="AMY23058.1"/>
    </source>
</evidence>
<dbReference type="Gene3D" id="3.30.160.270">
    <property type="match status" value="1"/>
</dbReference>
<dbReference type="PATRIC" id="fig|1653479.3.peg.1775"/>
<organism evidence="3 4">
    <name type="scientific">Rhodococcoides fascians</name>
    <name type="common">Rhodococcus fascians</name>
    <dbReference type="NCBI Taxonomy" id="1828"/>
    <lineage>
        <taxon>Bacteria</taxon>
        <taxon>Bacillati</taxon>
        <taxon>Actinomycetota</taxon>
        <taxon>Actinomycetes</taxon>
        <taxon>Mycobacteriales</taxon>
        <taxon>Nocardiaceae</taxon>
        <taxon>Rhodococcoides</taxon>
    </lineage>
</organism>
<keyword evidence="4" id="KW-1185">Reference proteome</keyword>
<dbReference type="EC" id="2.3.3.13" evidence="3"/>
<dbReference type="KEGG" id="rhs:A3Q41_01754"/>
<proteinExistence type="predicted"/>
<dbReference type="EMBL" id="CP015220">
    <property type="protein sequence ID" value="AMY23058.1"/>
    <property type="molecule type" value="Genomic_DNA"/>
</dbReference>
<evidence type="ECO:0000256" key="1">
    <source>
        <dbReference type="ARBA" id="ARBA00022679"/>
    </source>
</evidence>
<accession>A0A143QJU2</accession>
<dbReference type="Proteomes" id="UP000076038">
    <property type="component" value="Chromosome"/>
</dbReference>
<sequence length="155" mass="16770">MNSLASTYATDPFHARFGCALPRTMRDEISGQHMSWAAFVDRFSPTTGPLRLGSWSGTGATGGKMSFDATFGIGDTIVACAATTYGPIEALTSMLHDAGFRIEILSFHQQRIGDETATFVLAEHDGRREWSMSIEPDTTLSSIRAIVAGANLLHR</sequence>
<protein>
    <submittedName>
        <fullName evidence="3">2-isopropylmalate synthase</fullName>
        <ecNumber evidence="3">2.3.3.13</ecNumber>
    </submittedName>
</protein>
<keyword evidence="1 3" id="KW-0808">Transferase</keyword>
<name>A0A143QJU2_RHOFA</name>
<dbReference type="GO" id="GO:0009098">
    <property type="term" value="P:L-leucine biosynthetic process"/>
    <property type="evidence" value="ECO:0007669"/>
    <property type="project" value="InterPro"/>
</dbReference>
<dbReference type="InterPro" id="IPR013709">
    <property type="entry name" value="2-isopropylmalate_synth_dimer"/>
</dbReference>
<dbReference type="GO" id="GO:0003852">
    <property type="term" value="F:2-isopropylmalate synthase activity"/>
    <property type="evidence" value="ECO:0007669"/>
    <property type="project" value="UniProtKB-EC"/>
</dbReference>
<dbReference type="SMART" id="SM00917">
    <property type="entry name" value="LeuA_dimer"/>
    <property type="match status" value="1"/>
</dbReference>
<dbReference type="InterPro" id="IPR036230">
    <property type="entry name" value="LeuA_allosteric_dom_sf"/>
</dbReference>
<dbReference type="SUPFAM" id="SSF110921">
    <property type="entry name" value="2-isopropylmalate synthase LeuA, allosteric (dimerisation) domain"/>
    <property type="match status" value="1"/>
</dbReference>
<dbReference type="RefSeq" id="WP_063216340.1">
    <property type="nucleotide sequence ID" value="NZ_CP015220.1"/>
</dbReference>
<dbReference type="AlphaFoldDB" id="A0A143QJU2"/>
<reference evidence="3 4" key="1">
    <citation type="journal article" date="2016" name="Genome Announc.">
        <title>Complete Genome and Plasmid Sequences for Rhodococcus fascians D188 and Draft Sequences for Rhodococcus Isolates PBTS 1 and PBTS 2.</title>
        <authorList>
            <person name="Stamler R.A."/>
            <person name="Vereecke D."/>
            <person name="Zhang Y."/>
            <person name="Schilkey F."/>
            <person name="Devitt N."/>
            <person name="Randall J.J."/>
        </authorList>
    </citation>
    <scope>NUCLEOTIDE SEQUENCE [LARGE SCALE GENOMIC DNA]</scope>
    <source>
        <strain evidence="3 4">PBTS2</strain>
    </source>
</reference>
<keyword evidence="3" id="KW-0012">Acyltransferase</keyword>
<dbReference type="OrthoDB" id="4773719at2"/>
<gene>
    <name evidence="3" type="primary">leuA_2</name>
    <name evidence="3" type="ORF">A3Q41_01754</name>
</gene>